<accession>A0A5B7DEE6</accession>
<gene>
    <name evidence="2" type="ORF">E2C01_012350</name>
</gene>
<dbReference type="EMBL" id="VSRR010000769">
    <property type="protein sequence ID" value="MPC19435.1"/>
    <property type="molecule type" value="Genomic_DNA"/>
</dbReference>
<evidence type="ECO:0000313" key="2">
    <source>
        <dbReference type="EMBL" id="MPC19435.1"/>
    </source>
</evidence>
<dbReference type="AlphaFoldDB" id="A0A5B7DEE6"/>
<sequence>MTGIQGNVHQQAIATAKVNKGLEGDKAFPLPLLLPQEDEWKAMLRQMLRAKQPRLPTRNTGLHVGSHQKAFTSETTSFSCKDRKRNKSHGYRHHKGDTDPPSPSTCMRLSLAESRNAVKLD</sequence>
<organism evidence="2 3">
    <name type="scientific">Portunus trituberculatus</name>
    <name type="common">Swimming crab</name>
    <name type="synonym">Neptunus trituberculatus</name>
    <dbReference type="NCBI Taxonomy" id="210409"/>
    <lineage>
        <taxon>Eukaryota</taxon>
        <taxon>Metazoa</taxon>
        <taxon>Ecdysozoa</taxon>
        <taxon>Arthropoda</taxon>
        <taxon>Crustacea</taxon>
        <taxon>Multicrustacea</taxon>
        <taxon>Malacostraca</taxon>
        <taxon>Eumalacostraca</taxon>
        <taxon>Eucarida</taxon>
        <taxon>Decapoda</taxon>
        <taxon>Pleocyemata</taxon>
        <taxon>Brachyura</taxon>
        <taxon>Eubrachyura</taxon>
        <taxon>Portunoidea</taxon>
        <taxon>Portunidae</taxon>
        <taxon>Portuninae</taxon>
        <taxon>Portunus</taxon>
    </lineage>
</organism>
<reference evidence="2 3" key="1">
    <citation type="submission" date="2019-05" db="EMBL/GenBank/DDBJ databases">
        <title>Another draft genome of Portunus trituberculatus and its Hox gene families provides insights of decapod evolution.</title>
        <authorList>
            <person name="Jeong J.-H."/>
            <person name="Song I."/>
            <person name="Kim S."/>
            <person name="Choi T."/>
            <person name="Kim D."/>
            <person name="Ryu S."/>
            <person name="Kim W."/>
        </authorList>
    </citation>
    <scope>NUCLEOTIDE SEQUENCE [LARGE SCALE GENOMIC DNA]</scope>
    <source>
        <tissue evidence="2">Muscle</tissue>
    </source>
</reference>
<evidence type="ECO:0000256" key="1">
    <source>
        <dbReference type="SAM" id="MobiDB-lite"/>
    </source>
</evidence>
<dbReference type="Proteomes" id="UP000324222">
    <property type="component" value="Unassembled WGS sequence"/>
</dbReference>
<keyword evidence="3" id="KW-1185">Reference proteome</keyword>
<proteinExistence type="predicted"/>
<evidence type="ECO:0000313" key="3">
    <source>
        <dbReference type="Proteomes" id="UP000324222"/>
    </source>
</evidence>
<protein>
    <submittedName>
        <fullName evidence="2">Uncharacterized protein</fullName>
    </submittedName>
</protein>
<feature type="region of interest" description="Disordered" evidence="1">
    <location>
        <begin position="52"/>
        <end position="121"/>
    </location>
</feature>
<feature type="compositionally biased region" description="Polar residues" evidence="1">
    <location>
        <begin position="69"/>
        <end position="79"/>
    </location>
</feature>
<feature type="compositionally biased region" description="Basic residues" evidence="1">
    <location>
        <begin position="82"/>
        <end position="95"/>
    </location>
</feature>
<comment type="caution">
    <text evidence="2">The sequence shown here is derived from an EMBL/GenBank/DDBJ whole genome shotgun (WGS) entry which is preliminary data.</text>
</comment>
<name>A0A5B7DEE6_PORTR</name>